<protein>
    <submittedName>
        <fullName evidence="4">GNAT family N-acetyltransferase</fullName>
    </submittedName>
</protein>
<organism evidence="4 5">
    <name type="scientific">Shewanella nanhaiensis</name>
    <dbReference type="NCBI Taxonomy" id="2864872"/>
    <lineage>
        <taxon>Bacteria</taxon>
        <taxon>Pseudomonadati</taxon>
        <taxon>Pseudomonadota</taxon>
        <taxon>Gammaproteobacteria</taxon>
        <taxon>Alteromonadales</taxon>
        <taxon>Shewanellaceae</taxon>
        <taxon>Shewanella</taxon>
    </lineage>
</organism>
<sequence length="173" mass="18977">MQIIELTGLPSSEPLLKNSLALLLKRCVDLGASIGFVTPFSELESSHYWDSVENELNQGGRILLLATENQQVMGTVQLSLCNKKNGQHRAEVEKLMVHPDARGLGIAGKLMHQVEALAKSRGRTLLILDTLTDSLAANLYLKLGFLRVGEIPDFALSTEGELEATCVFYKQLV</sequence>
<evidence type="ECO:0000313" key="4">
    <source>
        <dbReference type="EMBL" id="MBW8184113.1"/>
    </source>
</evidence>
<evidence type="ECO:0000256" key="1">
    <source>
        <dbReference type="ARBA" id="ARBA00022679"/>
    </source>
</evidence>
<comment type="caution">
    <text evidence="4">The sequence shown here is derived from an EMBL/GenBank/DDBJ whole genome shotgun (WGS) entry which is preliminary data.</text>
</comment>
<dbReference type="PANTHER" id="PTHR43877">
    <property type="entry name" value="AMINOALKYLPHOSPHONATE N-ACETYLTRANSFERASE-RELATED-RELATED"/>
    <property type="match status" value="1"/>
</dbReference>
<dbReference type="Proteomes" id="UP001195963">
    <property type="component" value="Unassembled WGS sequence"/>
</dbReference>
<dbReference type="SUPFAM" id="SSF55729">
    <property type="entry name" value="Acyl-CoA N-acyltransferases (Nat)"/>
    <property type="match status" value="1"/>
</dbReference>
<evidence type="ECO:0000313" key="5">
    <source>
        <dbReference type="Proteomes" id="UP001195963"/>
    </source>
</evidence>
<proteinExistence type="predicted"/>
<dbReference type="InterPro" id="IPR000182">
    <property type="entry name" value="GNAT_dom"/>
</dbReference>
<evidence type="ECO:0000256" key="2">
    <source>
        <dbReference type="ARBA" id="ARBA00023315"/>
    </source>
</evidence>
<keyword evidence="1" id="KW-0808">Transferase</keyword>
<dbReference type="EMBL" id="JAHZST010000006">
    <property type="protein sequence ID" value="MBW8184113.1"/>
    <property type="molecule type" value="Genomic_DNA"/>
</dbReference>
<dbReference type="CDD" id="cd04301">
    <property type="entry name" value="NAT_SF"/>
    <property type="match status" value="1"/>
</dbReference>
<gene>
    <name evidence="4" type="ORF">K0625_10540</name>
</gene>
<dbReference type="Pfam" id="PF00583">
    <property type="entry name" value="Acetyltransf_1"/>
    <property type="match status" value="1"/>
</dbReference>
<keyword evidence="5" id="KW-1185">Reference proteome</keyword>
<keyword evidence="2" id="KW-0012">Acyltransferase</keyword>
<dbReference type="InterPro" id="IPR050832">
    <property type="entry name" value="Bact_Acetyltransf"/>
</dbReference>
<dbReference type="Gene3D" id="3.40.630.30">
    <property type="match status" value="1"/>
</dbReference>
<evidence type="ECO:0000259" key="3">
    <source>
        <dbReference type="PROSITE" id="PS51186"/>
    </source>
</evidence>
<name>A0ABS7E399_9GAMM</name>
<dbReference type="PANTHER" id="PTHR43877:SF2">
    <property type="entry name" value="AMINOALKYLPHOSPHONATE N-ACETYLTRANSFERASE-RELATED"/>
    <property type="match status" value="1"/>
</dbReference>
<dbReference type="RefSeq" id="WP_220109649.1">
    <property type="nucleotide sequence ID" value="NZ_JAHZST010000006.1"/>
</dbReference>
<accession>A0ABS7E399</accession>
<reference evidence="4 5" key="1">
    <citation type="submission" date="2021-07" db="EMBL/GenBank/DDBJ databases">
        <title>Shewanella sp. nov, isolated from SCS.</title>
        <authorList>
            <person name="Cao W.R."/>
        </authorList>
    </citation>
    <scope>NUCLEOTIDE SEQUENCE [LARGE SCALE GENOMIC DNA]</scope>
    <source>
        <strain evidence="4 5">NR704-98</strain>
    </source>
</reference>
<feature type="domain" description="N-acetyltransferase" evidence="3">
    <location>
        <begin position="23"/>
        <end position="173"/>
    </location>
</feature>
<dbReference type="PROSITE" id="PS51186">
    <property type="entry name" value="GNAT"/>
    <property type="match status" value="1"/>
</dbReference>
<dbReference type="InterPro" id="IPR016181">
    <property type="entry name" value="Acyl_CoA_acyltransferase"/>
</dbReference>